<sequence length="114" mass="12467">MLTIRLQRIGKKNSPTYRLVISEKARDTQGRNLEILGSFNPHAVEGGLIPNTDRIKYWLSKGAQTSSTVHNLFLKSGILSGEKKTKSVYISQERAVKLAEKAKSAAPATTVVAS</sequence>
<dbReference type="HAMAP" id="MF_00385">
    <property type="entry name" value="Ribosomal_bS16"/>
    <property type="match status" value="1"/>
</dbReference>
<keyword evidence="1 3" id="KW-0689">Ribosomal protein</keyword>
<comment type="caution">
    <text evidence="4">The sequence shown here is derived from an EMBL/GenBank/DDBJ whole genome shotgun (WGS) entry which is preliminary data.</text>
</comment>
<dbReference type="Pfam" id="PF00886">
    <property type="entry name" value="Ribosomal_S16"/>
    <property type="match status" value="1"/>
</dbReference>
<dbReference type="PANTHER" id="PTHR12919">
    <property type="entry name" value="30S RIBOSOMAL PROTEIN S16"/>
    <property type="match status" value="1"/>
</dbReference>
<evidence type="ECO:0000256" key="3">
    <source>
        <dbReference type="HAMAP-Rule" id="MF_00385"/>
    </source>
</evidence>
<gene>
    <name evidence="3" type="primary">rpsP</name>
    <name evidence="4" type="ORF">UT67_C0002G0033</name>
</gene>
<dbReference type="Proteomes" id="UP000034855">
    <property type="component" value="Unassembled WGS sequence"/>
</dbReference>
<comment type="similarity">
    <text evidence="3">Belongs to the bacterial ribosomal protein bS16 family.</text>
</comment>
<dbReference type="InterPro" id="IPR023803">
    <property type="entry name" value="Ribosomal_bS16_dom_sf"/>
</dbReference>
<dbReference type="InterPro" id="IPR000307">
    <property type="entry name" value="Ribosomal_bS16"/>
</dbReference>
<keyword evidence="2 3" id="KW-0687">Ribonucleoprotein</keyword>
<dbReference type="GO" id="GO:0006412">
    <property type="term" value="P:translation"/>
    <property type="evidence" value="ECO:0007669"/>
    <property type="project" value="UniProtKB-UniRule"/>
</dbReference>
<dbReference type="EMBL" id="LBXR01000002">
    <property type="protein sequence ID" value="KKR35409.1"/>
    <property type="molecule type" value="Genomic_DNA"/>
</dbReference>
<organism evidence="4 5">
    <name type="scientific">Candidatus Magasanikbacteria bacterium GW2011_GWA2_40_10</name>
    <dbReference type="NCBI Taxonomy" id="1619037"/>
    <lineage>
        <taxon>Bacteria</taxon>
        <taxon>Candidatus Magasanikiibacteriota</taxon>
    </lineage>
</organism>
<dbReference type="GO" id="GO:0005737">
    <property type="term" value="C:cytoplasm"/>
    <property type="evidence" value="ECO:0007669"/>
    <property type="project" value="UniProtKB-ARBA"/>
</dbReference>
<dbReference type="GO" id="GO:0015935">
    <property type="term" value="C:small ribosomal subunit"/>
    <property type="evidence" value="ECO:0007669"/>
    <property type="project" value="TreeGrafter"/>
</dbReference>
<evidence type="ECO:0000313" key="4">
    <source>
        <dbReference type="EMBL" id="KKR35409.1"/>
    </source>
</evidence>
<dbReference type="NCBIfam" id="TIGR00002">
    <property type="entry name" value="S16"/>
    <property type="match status" value="1"/>
</dbReference>
<dbReference type="PANTHER" id="PTHR12919:SF20">
    <property type="entry name" value="SMALL RIBOSOMAL SUBUNIT PROTEIN BS16M"/>
    <property type="match status" value="1"/>
</dbReference>
<evidence type="ECO:0000256" key="2">
    <source>
        <dbReference type="ARBA" id="ARBA00023274"/>
    </source>
</evidence>
<name>A0A0G0Q4W1_9BACT</name>
<evidence type="ECO:0000313" key="5">
    <source>
        <dbReference type="Proteomes" id="UP000034855"/>
    </source>
</evidence>
<dbReference type="STRING" id="1619037.UT67_C0002G0033"/>
<dbReference type="AlphaFoldDB" id="A0A0G0Q4W1"/>
<accession>A0A0G0Q4W1</accession>
<reference evidence="4 5" key="1">
    <citation type="journal article" date="2015" name="Nature">
        <title>rRNA introns, odd ribosomes, and small enigmatic genomes across a large radiation of phyla.</title>
        <authorList>
            <person name="Brown C.T."/>
            <person name="Hug L.A."/>
            <person name="Thomas B.C."/>
            <person name="Sharon I."/>
            <person name="Castelle C.J."/>
            <person name="Singh A."/>
            <person name="Wilkins M.J."/>
            <person name="Williams K.H."/>
            <person name="Banfield J.F."/>
        </authorList>
    </citation>
    <scope>NUCLEOTIDE SEQUENCE [LARGE SCALE GENOMIC DNA]</scope>
</reference>
<proteinExistence type="inferred from homology"/>
<dbReference type="GO" id="GO:0003735">
    <property type="term" value="F:structural constituent of ribosome"/>
    <property type="evidence" value="ECO:0007669"/>
    <property type="project" value="InterPro"/>
</dbReference>
<evidence type="ECO:0000256" key="1">
    <source>
        <dbReference type="ARBA" id="ARBA00022980"/>
    </source>
</evidence>
<protein>
    <recommendedName>
        <fullName evidence="3">Small ribosomal subunit protein bS16</fullName>
    </recommendedName>
</protein>
<dbReference type="SUPFAM" id="SSF54565">
    <property type="entry name" value="Ribosomal protein S16"/>
    <property type="match status" value="1"/>
</dbReference>
<dbReference type="Gene3D" id="3.30.1320.10">
    <property type="match status" value="1"/>
</dbReference>